<dbReference type="STRING" id="1237149.C900_03487"/>
<dbReference type="OrthoDB" id="9858030at2"/>
<keyword evidence="3" id="KW-1185">Reference proteome</keyword>
<organism evidence="2 3">
    <name type="scientific">Fulvivirga imtechensis AK7</name>
    <dbReference type="NCBI Taxonomy" id="1237149"/>
    <lineage>
        <taxon>Bacteria</taxon>
        <taxon>Pseudomonadati</taxon>
        <taxon>Bacteroidota</taxon>
        <taxon>Cytophagia</taxon>
        <taxon>Cytophagales</taxon>
        <taxon>Fulvivirgaceae</taxon>
        <taxon>Fulvivirga</taxon>
    </lineage>
</organism>
<sequence>MRVILVILLFLSTTVYSQSFDHVDQTRSFLGFTFGCSPESIKGSLQLDLVISYGVKYYKYKGPLLKQLYGKKPSQVTLGFRDDQLEYLDVYFNKLDKGEFSLLLSHLQTDYGMSTPFNTAEQGVVGAEEWLGENLVMQFYLYDNTAIDHDDRDQTVLTLGLVRE</sequence>
<evidence type="ECO:0000313" key="3">
    <source>
        <dbReference type="Proteomes" id="UP000011135"/>
    </source>
</evidence>
<dbReference type="AlphaFoldDB" id="L8JTA0"/>
<dbReference type="EMBL" id="AMZN01000050">
    <property type="protein sequence ID" value="ELR70714.1"/>
    <property type="molecule type" value="Genomic_DNA"/>
</dbReference>
<dbReference type="RefSeq" id="WP_009580857.1">
    <property type="nucleotide sequence ID" value="NZ_AMZN01000050.1"/>
</dbReference>
<accession>L8JTA0</accession>
<evidence type="ECO:0000313" key="2">
    <source>
        <dbReference type="EMBL" id="ELR70714.1"/>
    </source>
</evidence>
<comment type="caution">
    <text evidence="2">The sequence shown here is derived from an EMBL/GenBank/DDBJ whole genome shotgun (WGS) entry which is preliminary data.</text>
</comment>
<proteinExistence type="predicted"/>
<reference evidence="2 3" key="1">
    <citation type="submission" date="2012-12" db="EMBL/GenBank/DDBJ databases">
        <title>Genome assembly of Fulvivirga imtechensis AK7.</title>
        <authorList>
            <person name="Nupur N."/>
            <person name="Khatri I."/>
            <person name="Kumar R."/>
            <person name="Subramanian S."/>
            <person name="Pinnaka A."/>
        </authorList>
    </citation>
    <scope>NUCLEOTIDE SEQUENCE [LARGE SCALE GENOMIC DNA]</scope>
    <source>
        <strain evidence="2 3">AK7</strain>
    </source>
</reference>
<dbReference type="Proteomes" id="UP000011135">
    <property type="component" value="Unassembled WGS sequence"/>
</dbReference>
<feature type="chain" id="PRO_5003994203" evidence="1">
    <location>
        <begin position="18"/>
        <end position="164"/>
    </location>
</feature>
<protein>
    <submittedName>
        <fullName evidence="2">Uncharacterized protein</fullName>
    </submittedName>
</protein>
<name>L8JTA0_9BACT</name>
<feature type="signal peptide" evidence="1">
    <location>
        <begin position="1"/>
        <end position="17"/>
    </location>
</feature>
<dbReference type="eggNOG" id="ENOG5033YGC">
    <property type="taxonomic scope" value="Bacteria"/>
</dbReference>
<keyword evidence="1" id="KW-0732">Signal</keyword>
<gene>
    <name evidence="2" type="ORF">C900_03487</name>
</gene>
<evidence type="ECO:0000256" key="1">
    <source>
        <dbReference type="SAM" id="SignalP"/>
    </source>
</evidence>